<reference evidence="3" key="1">
    <citation type="submission" date="2022-07" db="EMBL/GenBank/DDBJ databases">
        <authorList>
            <person name="Trinca V."/>
            <person name="Uliana J.V.C."/>
            <person name="Torres T.T."/>
            <person name="Ward R.J."/>
            <person name="Monesi N."/>
        </authorList>
    </citation>
    <scope>NUCLEOTIDE SEQUENCE</scope>
    <source>
        <strain evidence="3">HSMRA1968</strain>
        <tissue evidence="3">Whole embryos</tissue>
    </source>
</reference>
<proteinExistence type="inferred from homology"/>
<dbReference type="EMBL" id="WJQU01000004">
    <property type="protein sequence ID" value="KAJ6635002.1"/>
    <property type="molecule type" value="Genomic_DNA"/>
</dbReference>
<evidence type="ECO:0000256" key="1">
    <source>
        <dbReference type="ARBA" id="ARBA00008887"/>
    </source>
</evidence>
<keyword evidence="4" id="KW-1185">Reference proteome</keyword>
<comment type="caution">
    <text evidence="3">The sequence shown here is derived from an EMBL/GenBank/DDBJ whole genome shotgun (WGS) entry which is preliminary data.</text>
</comment>
<feature type="non-terminal residue" evidence="3">
    <location>
        <position position="192"/>
    </location>
</feature>
<name>A0A9Q0MRK9_9DIPT</name>
<organism evidence="3 4">
    <name type="scientific">Pseudolycoriella hygida</name>
    <dbReference type="NCBI Taxonomy" id="35572"/>
    <lineage>
        <taxon>Eukaryota</taxon>
        <taxon>Metazoa</taxon>
        <taxon>Ecdysozoa</taxon>
        <taxon>Arthropoda</taxon>
        <taxon>Hexapoda</taxon>
        <taxon>Insecta</taxon>
        <taxon>Pterygota</taxon>
        <taxon>Neoptera</taxon>
        <taxon>Endopterygota</taxon>
        <taxon>Diptera</taxon>
        <taxon>Nematocera</taxon>
        <taxon>Sciaroidea</taxon>
        <taxon>Sciaridae</taxon>
        <taxon>Pseudolycoriella</taxon>
    </lineage>
</organism>
<evidence type="ECO:0000313" key="4">
    <source>
        <dbReference type="Proteomes" id="UP001151699"/>
    </source>
</evidence>
<accession>A0A9Q0MRK9</accession>
<protein>
    <submittedName>
        <fullName evidence="3">Dynein axonemal heavy chain 5</fullName>
    </submittedName>
</protein>
<evidence type="ECO:0000313" key="3">
    <source>
        <dbReference type="EMBL" id="KAJ6635002.1"/>
    </source>
</evidence>
<comment type="similarity">
    <text evidence="1">Belongs to the dynein heavy chain family.</text>
</comment>
<dbReference type="GO" id="GO:0051959">
    <property type="term" value="F:dynein light intermediate chain binding"/>
    <property type="evidence" value="ECO:0007669"/>
    <property type="project" value="InterPro"/>
</dbReference>
<dbReference type="PANTHER" id="PTHR46532">
    <property type="entry name" value="MALE FERTILITY FACTOR KL5"/>
    <property type="match status" value="1"/>
</dbReference>
<dbReference type="Pfam" id="PF08385">
    <property type="entry name" value="DHC_N1"/>
    <property type="match status" value="1"/>
</dbReference>
<feature type="domain" description="Dynein heavy chain tail" evidence="2">
    <location>
        <begin position="2"/>
        <end position="190"/>
    </location>
</feature>
<dbReference type="GO" id="GO:0005858">
    <property type="term" value="C:axonemal dynein complex"/>
    <property type="evidence" value="ECO:0007669"/>
    <property type="project" value="TreeGrafter"/>
</dbReference>
<dbReference type="AlphaFoldDB" id="A0A9Q0MRK9"/>
<dbReference type="GO" id="GO:0045505">
    <property type="term" value="F:dynein intermediate chain binding"/>
    <property type="evidence" value="ECO:0007669"/>
    <property type="project" value="InterPro"/>
</dbReference>
<dbReference type="Proteomes" id="UP001151699">
    <property type="component" value="Chromosome C"/>
</dbReference>
<dbReference type="GO" id="GO:0007018">
    <property type="term" value="P:microtubule-based movement"/>
    <property type="evidence" value="ECO:0007669"/>
    <property type="project" value="InterPro"/>
</dbReference>
<dbReference type="InterPro" id="IPR026983">
    <property type="entry name" value="DHC"/>
</dbReference>
<dbReference type="OrthoDB" id="10251809at2759"/>
<evidence type="ECO:0000259" key="2">
    <source>
        <dbReference type="Pfam" id="PF08385"/>
    </source>
</evidence>
<sequence>TPFGFSENFVFGKFDTFCDRLSKILSMFNLIDDYNHLFARRLEGLLLGEALEEAVTTFEDAKKVIVSKKYDYLDHRNADFNNDYQIFMDKTDALKESVGSMIESNFDSVWETPQCIRFLVRFEKVSQKIPLTMMEVKYQRILKYSEKDVHRILTLFRKQRDDPPLPRNFPPISGRIKWCRSLASHIEELVTS</sequence>
<dbReference type="InterPro" id="IPR013594">
    <property type="entry name" value="Dynein_heavy_tail"/>
</dbReference>
<gene>
    <name evidence="3" type="primary">Dnah5_2</name>
    <name evidence="3" type="ORF">Bhyg_13584</name>
</gene>
<dbReference type="PANTHER" id="PTHR46532:SF4">
    <property type="entry name" value="AAA+ ATPASE DOMAIN-CONTAINING PROTEIN"/>
    <property type="match status" value="1"/>
</dbReference>
<feature type="non-terminal residue" evidence="3">
    <location>
        <position position="1"/>
    </location>
</feature>